<dbReference type="Proteomes" id="UP001138768">
    <property type="component" value="Unassembled WGS sequence"/>
</dbReference>
<accession>A0A9X0W6K8</accession>
<dbReference type="SUPFAM" id="SSF52980">
    <property type="entry name" value="Restriction endonuclease-like"/>
    <property type="match status" value="1"/>
</dbReference>
<evidence type="ECO:0000256" key="1">
    <source>
        <dbReference type="SAM" id="Coils"/>
    </source>
</evidence>
<dbReference type="InterPro" id="IPR012296">
    <property type="entry name" value="Nuclease_put_TT1808"/>
</dbReference>
<sequence length="289" mass="33132">MSSPAFALHRPPPDAPWDDDQGPPEGTPVSEADYWAHYYEHDNGYEWNNGLLEVKPVSDALTAWIYQWLLGLLRLYLDTQHNARLTCLEFGCRLSLPNKVVIRKPDLGLVLDSNAQPLREHDRSYRGIFDLCIEALSDSTPAEIRRDTEQKREEYQAAGIPEYYIIHHDPRWQLFYRRNALGLYEPIPCQDGILRSTVVTGFRFRLEDLTRQPSLETMIEDPVYAPFVLPSWQRDRQARALAEQLASAAEQRAKTAEQRASSAEQLLERERANNARLLAELAKRGSAST</sequence>
<keyword evidence="5" id="KW-1185">Reference proteome</keyword>
<dbReference type="RefSeq" id="WP_200239842.1">
    <property type="nucleotide sequence ID" value="NZ_NRRY01000004.1"/>
</dbReference>
<dbReference type="Pfam" id="PF05685">
    <property type="entry name" value="Uma2"/>
    <property type="match status" value="1"/>
</dbReference>
<evidence type="ECO:0000256" key="2">
    <source>
        <dbReference type="SAM" id="MobiDB-lite"/>
    </source>
</evidence>
<dbReference type="InterPro" id="IPR011335">
    <property type="entry name" value="Restrct_endonuc-II-like"/>
</dbReference>
<proteinExistence type="predicted"/>
<dbReference type="PANTHER" id="PTHR34107:SF4">
    <property type="entry name" value="SLL1222 PROTEIN"/>
    <property type="match status" value="1"/>
</dbReference>
<dbReference type="EMBL" id="NRRY01000004">
    <property type="protein sequence ID" value="MBK1617726.1"/>
    <property type="molecule type" value="Genomic_DNA"/>
</dbReference>
<feature type="coiled-coil region" evidence="1">
    <location>
        <begin position="238"/>
        <end position="280"/>
    </location>
</feature>
<evidence type="ECO:0000259" key="3">
    <source>
        <dbReference type="Pfam" id="PF05685"/>
    </source>
</evidence>
<dbReference type="InterPro" id="IPR008538">
    <property type="entry name" value="Uma2"/>
</dbReference>
<dbReference type="CDD" id="cd06260">
    <property type="entry name" value="DUF820-like"/>
    <property type="match status" value="1"/>
</dbReference>
<protein>
    <recommendedName>
        <fullName evidence="3">Putative restriction endonuclease domain-containing protein</fullName>
    </recommendedName>
</protein>
<dbReference type="PANTHER" id="PTHR34107">
    <property type="entry name" value="SLL0198 PROTEIN-RELATED"/>
    <property type="match status" value="1"/>
</dbReference>
<dbReference type="Gene3D" id="3.90.1570.10">
    <property type="entry name" value="tt1808, chain A"/>
    <property type="match status" value="1"/>
</dbReference>
<reference evidence="4 5" key="1">
    <citation type="journal article" date="2020" name="Microorganisms">
        <title>Osmotic Adaptation and Compatible Solute Biosynthesis of Phototrophic Bacteria as Revealed from Genome Analyses.</title>
        <authorList>
            <person name="Imhoff J.F."/>
            <person name="Rahn T."/>
            <person name="Kunzel S."/>
            <person name="Keller A."/>
            <person name="Neulinger S.C."/>
        </authorList>
    </citation>
    <scope>NUCLEOTIDE SEQUENCE [LARGE SCALE GENOMIC DNA]</scope>
    <source>
        <strain evidence="4 5">DSM 25653</strain>
    </source>
</reference>
<feature type="region of interest" description="Disordered" evidence="2">
    <location>
        <begin position="1"/>
        <end position="26"/>
    </location>
</feature>
<gene>
    <name evidence="4" type="ORF">CKO42_04505</name>
</gene>
<evidence type="ECO:0000313" key="5">
    <source>
        <dbReference type="Proteomes" id="UP001138768"/>
    </source>
</evidence>
<keyword evidence="1" id="KW-0175">Coiled coil</keyword>
<evidence type="ECO:0000313" key="4">
    <source>
        <dbReference type="EMBL" id="MBK1617726.1"/>
    </source>
</evidence>
<feature type="domain" description="Putative restriction endonuclease" evidence="3">
    <location>
        <begin position="40"/>
        <end position="202"/>
    </location>
</feature>
<dbReference type="AlphaFoldDB" id="A0A9X0W6K8"/>
<comment type="caution">
    <text evidence="4">The sequence shown here is derived from an EMBL/GenBank/DDBJ whole genome shotgun (WGS) entry which is preliminary data.</text>
</comment>
<organism evidence="4 5">
    <name type="scientific">Lamprobacter modestohalophilus</name>
    <dbReference type="NCBI Taxonomy" id="1064514"/>
    <lineage>
        <taxon>Bacteria</taxon>
        <taxon>Pseudomonadati</taxon>
        <taxon>Pseudomonadota</taxon>
        <taxon>Gammaproteobacteria</taxon>
        <taxon>Chromatiales</taxon>
        <taxon>Chromatiaceae</taxon>
        <taxon>Lamprobacter</taxon>
    </lineage>
</organism>
<name>A0A9X0W6K8_9GAMM</name>